<evidence type="ECO:0000256" key="6">
    <source>
        <dbReference type="ARBA" id="ARBA00022801"/>
    </source>
</evidence>
<dbReference type="NCBIfam" id="TIGR00077">
    <property type="entry name" value="lspA"/>
    <property type="match status" value="1"/>
</dbReference>
<dbReference type="Pfam" id="PF01252">
    <property type="entry name" value="Peptidase_A8"/>
    <property type="match status" value="1"/>
</dbReference>
<dbReference type="Proteomes" id="UP000680348">
    <property type="component" value="Unassembled WGS sequence"/>
</dbReference>
<dbReference type="HAMAP" id="MF_00161">
    <property type="entry name" value="LspA"/>
    <property type="match status" value="1"/>
</dbReference>
<keyword evidence="5 9" id="KW-0064">Aspartyl protease</keyword>
<dbReference type="GO" id="GO:0006508">
    <property type="term" value="P:proteolysis"/>
    <property type="evidence" value="ECO:0007669"/>
    <property type="project" value="UniProtKB-KW"/>
</dbReference>
<proteinExistence type="inferred from homology"/>
<keyword evidence="4 9" id="KW-0812">Transmembrane</keyword>
<accession>A0A942E665</accession>
<comment type="pathway">
    <text evidence="9">Protein modification; lipoprotein biosynthesis (signal peptide cleavage).</text>
</comment>
<reference evidence="11" key="1">
    <citation type="submission" date="2021-04" db="EMBL/GenBank/DDBJ databases">
        <title>Pseudaminobacter soli sp. nov., isolated from paddy soil contaminated by heavy metals.</title>
        <authorList>
            <person name="Zhang K."/>
        </authorList>
    </citation>
    <scope>NUCLEOTIDE SEQUENCE</scope>
    <source>
        <strain evidence="11">19-2017</strain>
    </source>
</reference>
<evidence type="ECO:0000256" key="2">
    <source>
        <dbReference type="ARBA" id="ARBA00022475"/>
    </source>
</evidence>
<dbReference type="GO" id="GO:0004190">
    <property type="term" value="F:aspartic-type endopeptidase activity"/>
    <property type="evidence" value="ECO:0007669"/>
    <property type="project" value="UniProtKB-UniRule"/>
</dbReference>
<comment type="caution">
    <text evidence="11">The sequence shown here is derived from an EMBL/GenBank/DDBJ whole genome shotgun (WGS) entry which is preliminary data.</text>
</comment>
<evidence type="ECO:0000256" key="7">
    <source>
        <dbReference type="ARBA" id="ARBA00022989"/>
    </source>
</evidence>
<feature type="transmembrane region" description="Helical" evidence="9">
    <location>
        <begin position="72"/>
        <end position="91"/>
    </location>
</feature>
<comment type="caution">
    <text evidence="9">Lacks conserved residue(s) required for the propagation of feature annotation.</text>
</comment>
<keyword evidence="12" id="KW-1185">Reference proteome</keyword>
<evidence type="ECO:0000256" key="10">
    <source>
        <dbReference type="RuleBase" id="RU004181"/>
    </source>
</evidence>
<keyword evidence="7 9" id="KW-1133">Transmembrane helix</keyword>
<comment type="similarity">
    <text evidence="1 9 10">Belongs to the peptidase A8 family.</text>
</comment>
<comment type="catalytic activity">
    <reaction evidence="9">
        <text>Release of signal peptides from bacterial membrane prolipoproteins. Hydrolyzes -Xaa-Yaa-Zaa-|-(S,diacylglyceryl)Cys-, in which Xaa is hydrophobic (preferably Leu), and Yaa (Ala or Ser) and Zaa (Gly or Ala) have small, neutral side chains.</text>
        <dbReference type="EC" id="3.4.23.36"/>
    </reaction>
</comment>
<dbReference type="EC" id="3.4.23.36" evidence="9"/>
<dbReference type="GO" id="GO:0005886">
    <property type="term" value="C:plasma membrane"/>
    <property type="evidence" value="ECO:0007669"/>
    <property type="project" value="UniProtKB-SubCell"/>
</dbReference>
<evidence type="ECO:0000256" key="8">
    <source>
        <dbReference type="ARBA" id="ARBA00023136"/>
    </source>
</evidence>
<dbReference type="EMBL" id="JAGWCR010000017">
    <property type="protein sequence ID" value="MBS3651848.1"/>
    <property type="molecule type" value="Genomic_DNA"/>
</dbReference>
<keyword evidence="8 9" id="KW-0472">Membrane</keyword>
<name>A0A942E665_9HYPH</name>
<evidence type="ECO:0000256" key="3">
    <source>
        <dbReference type="ARBA" id="ARBA00022670"/>
    </source>
</evidence>
<evidence type="ECO:0000256" key="1">
    <source>
        <dbReference type="ARBA" id="ARBA00006139"/>
    </source>
</evidence>
<comment type="subcellular location">
    <subcellularLocation>
        <location evidence="9">Cell membrane</location>
        <topology evidence="9">Multi-pass membrane protein</topology>
    </subcellularLocation>
</comment>
<feature type="active site" evidence="9">
    <location>
        <position position="123"/>
    </location>
</feature>
<feature type="active site" evidence="9">
    <location>
        <position position="141"/>
    </location>
</feature>
<dbReference type="InterPro" id="IPR001872">
    <property type="entry name" value="Peptidase_A8"/>
</dbReference>
<gene>
    <name evidence="9 11" type="primary">lspA</name>
    <name evidence="11" type="ORF">KEU06_24880</name>
</gene>
<evidence type="ECO:0000256" key="9">
    <source>
        <dbReference type="HAMAP-Rule" id="MF_00161"/>
    </source>
</evidence>
<comment type="function">
    <text evidence="9">This protein specifically catalyzes the removal of signal peptides from prolipoproteins.</text>
</comment>
<organism evidence="11 12">
    <name type="scientific">Pseudaminobacter soli</name>
    <name type="common">ex Zhang et al. 2022</name>
    <dbReference type="NCBI Taxonomy" id="2831468"/>
    <lineage>
        <taxon>Bacteria</taxon>
        <taxon>Pseudomonadati</taxon>
        <taxon>Pseudomonadota</taxon>
        <taxon>Alphaproteobacteria</taxon>
        <taxon>Hyphomicrobiales</taxon>
        <taxon>Phyllobacteriaceae</taxon>
        <taxon>Pseudaminobacter</taxon>
    </lineage>
</organism>
<protein>
    <recommendedName>
        <fullName evidence="9">Lipoprotein signal peptidase</fullName>
        <ecNumber evidence="9">3.4.23.36</ecNumber>
    </recommendedName>
    <alternativeName>
        <fullName evidence="9">Prolipoprotein signal peptidase</fullName>
    </alternativeName>
    <alternativeName>
        <fullName evidence="9">Signal peptidase II</fullName>
        <shortName evidence="9">SPase II</shortName>
    </alternativeName>
</protein>
<evidence type="ECO:0000256" key="5">
    <source>
        <dbReference type="ARBA" id="ARBA00022750"/>
    </source>
</evidence>
<evidence type="ECO:0000313" key="12">
    <source>
        <dbReference type="Proteomes" id="UP000680348"/>
    </source>
</evidence>
<keyword evidence="6 9" id="KW-0378">Hydrolase</keyword>
<keyword evidence="2 9" id="KW-1003">Cell membrane</keyword>
<dbReference type="AlphaFoldDB" id="A0A942E665"/>
<evidence type="ECO:0000313" key="11">
    <source>
        <dbReference type="EMBL" id="MBS3651848.1"/>
    </source>
</evidence>
<sequence>MKRYRNVSRGLLGLACVVSSFLIDQLSKFAIVEIISRSEKDIYVTSFLNITLSYNRGISFGLLSSHFEDSSLVLSVITSGITCILLIWMPYAKDRTDAMAFGLMAGGASGNIYDRMQQGAVTDFIDLHLGTWHWPTFNTADIAIVTGAVFLAISSLRSAPIASTK</sequence>
<dbReference type="PRINTS" id="PR00781">
    <property type="entry name" value="LIPOSIGPTASE"/>
</dbReference>
<dbReference type="PANTHER" id="PTHR33695">
    <property type="entry name" value="LIPOPROTEIN SIGNAL PEPTIDASE"/>
    <property type="match status" value="1"/>
</dbReference>
<dbReference type="PANTHER" id="PTHR33695:SF1">
    <property type="entry name" value="LIPOPROTEIN SIGNAL PEPTIDASE"/>
    <property type="match status" value="1"/>
</dbReference>
<evidence type="ECO:0000256" key="4">
    <source>
        <dbReference type="ARBA" id="ARBA00022692"/>
    </source>
</evidence>
<keyword evidence="3 9" id="KW-0645">Protease</keyword>